<gene>
    <name evidence="6" type="ORF">B0A55_08330</name>
</gene>
<proteinExistence type="predicted"/>
<comment type="caution">
    <text evidence="6">The sequence shown here is derived from an EMBL/GenBank/DDBJ whole genome shotgun (WGS) entry which is preliminary data.</text>
</comment>
<keyword evidence="3" id="KW-0732">Signal</keyword>
<dbReference type="InterPro" id="IPR001509">
    <property type="entry name" value="Epimerase_deHydtase"/>
</dbReference>
<organism evidence="6 7">
    <name type="scientific">Friedmanniomyces simplex</name>
    <dbReference type="NCBI Taxonomy" id="329884"/>
    <lineage>
        <taxon>Eukaryota</taxon>
        <taxon>Fungi</taxon>
        <taxon>Dikarya</taxon>
        <taxon>Ascomycota</taxon>
        <taxon>Pezizomycotina</taxon>
        <taxon>Dothideomycetes</taxon>
        <taxon>Dothideomycetidae</taxon>
        <taxon>Mycosphaerellales</taxon>
        <taxon>Teratosphaeriaceae</taxon>
        <taxon>Friedmanniomyces</taxon>
    </lineage>
</organism>
<dbReference type="SUPFAM" id="SSF51735">
    <property type="entry name" value="NAD(P)-binding Rossmann-fold domains"/>
    <property type="match status" value="1"/>
</dbReference>
<dbReference type="Pfam" id="PF01370">
    <property type="entry name" value="Epimerase"/>
    <property type="match status" value="1"/>
</dbReference>
<dbReference type="PANTHER" id="PTHR10340">
    <property type="entry name" value="SPHINGOMYELIN PHOSPHODIESTERASE"/>
    <property type="match status" value="1"/>
</dbReference>
<dbReference type="GO" id="GO:0008081">
    <property type="term" value="F:phosphoric diester hydrolase activity"/>
    <property type="evidence" value="ECO:0007669"/>
    <property type="project" value="TreeGrafter"/>
</dbReference>
<feature type="domain" description="Calcineurin-like phosphoesterase" evidence="4">
    <location>
        <begin position="161"/>
        <end position="434"/>
    </location>
</feature>
<evidence type="ECO:0000256" key="2">
    <source>
        <dbReference type="ARBA" id="ARBA00023180"/>
    </source>
</evidence>
<evidence type="ECO:0000259" key="5">
    <source>
        <dbReference type="Pfam" id="PF01370"/>
    </source>
</evidence>
<dbReference type="EMBL" id="NAJQ01000447">
    <property type="protein sequence ID" value="TKA69463.1"/>
    <property type="molecule type" value="Genomic_DNA"/>
</dbReference>
<dbReference type="Pfam" id="PF00149">
    <property type="entry name" value="Metallophos"/>
    <property type="match status" value="1"/>
</dbReference>
<dbReference type="InterPro" id="IPR041805">
    <property type="entry name" value="ASMase/PPN1_MPP"/>
</dbReference>
<dbReference type="InterPro" id="IPR004843">
    <property type="entry name" value="Calcineurin-like_PHP"/>
</dbReference>
<accession>A0A4U0X3B1</accession>
<evidence type="ECO:0000313" key="6">
    <source>
        <dbReference type="EMBL" id="TKA69463.1"/>
    </source>
</evidence>
<feature type="domain" description="NAD-dependent epimerase/dehydratase" evidence="5">
    <location>
        <begin position="635"/>
        <end position="746"/>
    </location>
</feature>
<dbReference type="Gene3D" id="3.60.21.10">
    <property type="match status" value="1"/>
</dbReference>
<keyword evidence="1" id="KW-0378">Hydrolase</keyword>
<evidence type="ECO:0000259" key="4">
    <source>
        <dbReference type="Pfam" id="PF00149"/>
    </source>
</evidence>
<evidence type="ECO:0000313" key="7">
    <source>
        <dbReference type="Proteomes" id="UP000309340"/>
    </source>
</evidence>
<reference evidence="6 7" key="1">
    <citation type="submission" date="2017-03" db="EMBL/GenBank/DDBJ databases">
        <title>Genomes of endolithic fungi from Antarctica.</title>
        <authorList>
            <person name="Coleine C."/>
            <person name="Masonjones S."/>
            <person name="Stajich J.E."/>
        </authorList>
    </citation>
    <scope>NUCLEOTIDE SEQUENCE [LARGE SCALE GENOMIC DNA]</scope>
    <source>
        <strain evidence="6 7">CCFEE 5184</strain>
    </source>
</reference>
<evidence type="ECO:0008006" key="8">
    <source>
        <dbReference type="Google" id="ProtNLM"/>
    </source>
</evidence>
<dbReference type="CDD" id="cd00842">
    <property type="entry name" value="MPP_ASMase"/>
    <property type="match status" value="1"/>
</dbReference>
<dbReference type="STRING" id="329884.A0A4U0X3B1"/>
<keyword evidence="7" id="KW-1185">Reference proteome</keyword>
<dbReference type="Gene3D" id="3.40.50.720">
    <property type="entry name" value="NAD(P)-binding Rossmann-like Domain"/>
    <property type="match status" value="2"/>
</dbReference>
<name>A0A4U0X3B1_9PEZI</name>
<evidence type="ECO:0000256" key="3">
    <source>
        <dbReference type="SAM" id="SignalP"/>
    </source>
</evidence>
<sequence length="928" mass="101258">MPSILSLLAVGGFAASQTMISQLHDESNANFNSTPAYQEALLATVNATERASDCDSCYSILRILKSVAELGEAPFAEISIAFCKVAHESDPDVCDGLETLEAPSVSWALRQMDIPSRTAQVFCEALYGLCPQPPVLNYTVPFPKSKPANATRPEVSRLEPIRVVHISDMHVDHSYTVGASCNCSKSICCRPYNATFAAGSQLANLYPAEPYGEYYCDTPVDLEEAQYAGINQFANDRAFVISTGDMVEGFTWGTSDAEIVYDVSDIYHRMRRDLGQVFPAMGNHDTNPVNSFPPAGLETSYNTTYDYNTHAELWEHWIGADAAEQVRTHSGMYSSTYTSYMGACLRILSINTMFWEGVNWWIYSKVMQRDPSGVLAFLVSQLQIAEDNGERAWIIGHIPPGRSDALYDYSSYLDQVVERYDGTIAAMFWGHTHRDQFEISRSDYINQTAANANMVGYIAPSLTPTSGNPNFRAYSVDPVTFGILDYTVYASNLSAPDFHTSGPKWSEYYAFKSAYGSHLSSPYTDPLAEMTPAFVHNVTTLFQNNDTLFQEYYDRKQRGWTPAGYGPCEGTCKADEICQLRSAQSQFACITPSAALKKREEESGEKLLTARVESECSGTRMVGVLHAMARNLETVSGGTGFIGSRTPRYALEKGYNVRAAVRSEAKAESVRNSPGLKNIKGSLEIAIVPDILASGAFDEAIKASSTSSTWLPAVKGTVGILDSAKKGPGVKKVVITSSVVAMPPLAVLIGKQQTDRVFTAIDRVRKNEAGLTFDTITIHPGFIGGRSDVVKDTLGLLSGSNLKFLAPVLGKEATENAGASVANPVDVGDVAKAHIESLRDGVVGSQAFLLTNKGGGVNWNDAKTITAKHFLEVVETGQLPNDGAIEENFFLRCDIEKTEETFGKLKGFEDTIKGLVSQYLELLAKDQK</sequence>
<dbReference type="OrthoDB" id="282973at2759"/>
<dbReference type="Proteomes" id="UP000309340">
    <property type="component" value="Unassembled WGS sequence"/>
</dbReference>
<dbReference type="InterPro" id="IPR036291">
    <property type="entry name" value="NAD(P)-bd_dom_sf"/>
</dbReference>
<evidence type="ECO:0000256" key="1">
    <source>
        <dbReference type="ARBA" id="ARBA00022801"/>
    </source>
</evidence>
<protein>
    <recommendedName>
        <fullName evidence="8">Calcineurin-like phosphoesterase domain-containing protein</fullName>
    </recommendedName>
</protein>
<dbReference type="PANTHER" id="PTHR10340:SF34">
    <property type="entry name" value="SPHINGOMYELIN PHOSPHODIESTERASE"/>
    <property type="match status" value="1"/>
</dbReference>
<feature type="signal peptide" evidence="3">
    <location>
        <begin position="1"/>
        <end position="16"/>
    </location>
</feature>
<dbReference type="SUPFAM" id="SSF56300">
    <property type="entry name" value="Metallo-dependent phosphatases"/>
    <property type="match status" value="1"/>
</dbReference>
<keyword evidence="2" id="KW-0325">Glycoprotein</keyword>
<dbReference type="AlphaFoldDB" id="A0A4U0X3B1"/>
<feature type="chain" id="PRO_5020636927" description="Calcineurin-like phosphoesterase domain-containing protein" evidence="3">
    <location>
        <begin position="17"/>
        <end position="928"/>
    </location>
</feature>
<dbReference type="InterPro" id="IPR029052">
    <property type="entry name" value="Metallo-depent_PP-like"/>
</dbReference>